<keyword evidence="4" id="KW-1185">Reference proteome</keyword>
<dbReference type="RefSeq" id="WP_406788628.1">
    <property type="nucleotide sequence ID" value="NZ_JBJIAA010000014.1"/>
</dbReference>
<proteinExistence type="predicted"/>
<dbReference type="SUPFAM" id="SSF82549">
    <property type="entry name" value="DAK1/DegV-like"/>
    <property type="match status" value="1"/>
</dbReference>
<dbReference type="InterPro" id="IPR043168">
    <property type="entry name" value="DegV_C"/>
</dbReference>
<evidence type="ECO:0000256" key="1">
    <source>
        <dbReference type="ARBA" id="ARBA00003238"/>
    </source>
</evidence>
<dbReference type="InterPro" id="IPR050270">
    <property type="entry name" value="DegV_domain_contain"/>
</dbReference>
<evidence type="ECO:0000313" key="4">
    <source>
        <dbReference type="Proteomes" id="UP001623592"/>
    </source>
</evidence>
<comment type="function">
    <text evidence="1">May bind long-chain fatty acids, such as palmitate, and may play a role in lipid transport or fatty acid metabolism.</text>
</comment>
<gene>
    <name evidence="3" type="ORF">ACJDT4_16275</name>
</gene>
<dbReference type="Gene3D" id="2.20.28.50">
    <property type="entry name" value="degv family protein"/>
    <property type="match status" value="1"/>
</dbReference>
<dbReference type="Gene3D" id="3.40.50.10440">
    <property type="entry name" value="Dihydroxyacetone kinase, domain 1"/>
    <property type="match status" value="1"/>
</dbReference>
<dbReference type="NCBIfam" id="TIGR00762">
    <property type="entry name" value="DegV"/>
    <property type="match status" value="1"/>
</dbReference>
<reference evidence="3 4" key="1">
    <citation type="submission" date="2024-11" db="EMBL/GenBank/DDBJ databases">
        <authorList>
            <person name="Heng Y.C."/>
            <person name="Lim A.C.H."/>
            <person name="Lee J.K.Y."/>
            <person name="Kittelmann S."/>
        </authorList>
    </citation>
    <scope>NUCLEOTIDE SEQUENCE [LARGE SCALE GENOMIC DNA]</scope>
    <source>
        <strain evidence="3 4">WILCCON 0114</strain>
    </source>
</reference>
<dbReference type="InterPro" id="IPR003797">
    <property type="entry name" value="DegV"/>
</dbReference>
<organism evidence="3 4">
    <name type="scientific">Clostridium neuense</name>
    <dbReference type="NCBI Taxonomy" id="1728934"/>
    <lineage>
        <taxon>Bacteria</taxon>
        <taxon>Bacillati</taxon>
        <taxon>Bacillota</taxon>
        <taxon>Clostridia</taxon>
        <taxon>Eubacteriales</taxon>
        <taxon>Clostridiaceae</taxon>
        <taxon>Clostridium</taxon>
    </lineage>
</organism>
<dbReference type="PANTHER" id="PTHR33434">
    <property type="entry name" value="DEGV DOMAIN-CONTAINING PROTEIN DR_1986-RELATED"/>
    <property type="match status" value="1"/>
</dbReference>
<dbReference type="Pfam" id="PF02645">
    <property type="entry name" value="DegV"/>
    <property type="match status" value="1"/>
</dbReference>
<dbReference type="PANTHER" id="PTHR33434:SF3">
    <property type="entry name" value="DEGV DOMAIN-CONTAINING PROTEIN YITS"/>
    <property type="match status" value="1"/>
</dbReference>
<comment type="caution">
    <text evidence="3">The sequence shown here is derived from an EMBL/GenBank/DDBJ whole genome shotgun (WGS) entry which is preliminary data.</text>
</comment>
<dbReference type="Proteomes" id="UP001623592">
    <property type="component" value="Unassembled WGS sequence"/>
</dbReference>
<keyword evidence="2" id="KW-0446">Lipid-binding</keyword>
<accession>A0ABW8TJI9</accession>
<protein>
    <submittedName>
        <fullName evidence="3">DegV family protein</fullName>
    </submittedName>
</protein>
<dbReference type="EMBL" id="JBJIAA010000014">
    <property type="protein sequence ID" value="MFL0251977.1"/>
    <property type="molecule type" value="Genomic_DNA"/>
</dbReference>
<dbReference type="PROSITE" id="PS51482">
    <property type="entry name" value="DEGV"/>
    <property type="match status" value="1"/>
</dbReference>
<evidence type="ECO:0000313" key="3">
    <source>
        <dbReference type="EMBL" id="MFL0251977.1"/>
    </source>
</evidence>
<dbReference type="Gene3D" id="3.30.1180.10">
    <property type="match status" value="1"/>
</dbReference>
<sequence length="292" mass="33161">METVLLIDSSCDLPLEFIEKSNIETIGLMCHFKGNEYEDDFGKTLKYEEFYNAMRSGEKPSTSQINSYRFHEKFKEIIEKGKEVVYLAFDSAISGTFDSAQIAKMQILDEYPNVSIKIFDTKCASIGEGLVNYYAWRALEDGKTGEDIINWAKENCNNMNHWFMVESLFHLKRGGRLSMSKAVVGTLLSIKPIIFMDENGELINVVNIRGRKKAIRFLVDKLKERGNDFENMVVGISHGDCLTDAEYLRDIIKDELKVKEVIINHVGPVIGSHVGPGMLSLCFFSNKGRKII</sequence>
<name>A0ABW8TJI9_9CLOT</name>
<evidence type="ECO:0000256" key="2">
    <source>
        <dbReference type="ARBA" id="ARBA00023121"/>
    </source>
</evidence>